<keyword evidence="10" id="KW-0133">Cell shape</keyword>
<keyword evidence="7" id="KW-0808">Transferase</keyword>
<evidence type="ECO:0000256" key="15">
    <source>
        <dbReference type="ARBA" id="ARBA00023316"/>
    </source>
</evidence>
<comment type="catalytic activity">
    <reaction evidence="16">
        <text>Preferential cleavage: (Ac)2-L-Lys-D-Ala-|-D-Ala. Also transpeptidation of peptidyl-alanyl moieties that are N-acyl substituents of D-alanine.</text>
        <dbReference type="EC" id="3.4.16.4"/>
    </reaction>
</comment>
<dbReference type="GO" id="GO:0006508">
    <property type="term" value="P:proteolysis"/>
    <property type="evidence" value="ECO:0007669"/>
    <property type="project" value="UniProtKB-KW"/>
</dbReference>
<dbReference type="SUPFAM" id="SSF53955">
    <property type="entry name" value="Lysozyme-like"/>
    <property type="match status" value="1"/>
</dbReference>
<dbReference type="InterPro" id="IPR023346">
    <property type="entry name" value="Lysozyme-like_dom_sf"/>
</dbReference>
<keyword evidence="12 18" id="KW-1133">Transmembrane helix</keyword>
<evidence type="ECO:0000256" key="16">
    <source>
        <dbReference type="ARBA" id="ARBA00034000"/>
    </source>
</evidence>
<evidence type="ECO:0000256" key="13">
    <source>
        <dbReference type="ARBA" id="ARBA00023136"/>
    </source>
</evidence>
<keyword evidence="14" id="KW-0511">Multifunctional enzyme</keyword>
<reference evidence="21 22" key="1">
    <citation type="journal article" date="2015" name="Genome Announc.">
        <title>Expanding the biotechnology potential of lactobacilli through comparative genomics of 213 strains and associated genera.</title>
        <authorList>
            <person name="Sun Z."/>
            <person name="Harris H.M."/>
            <person name="McCann A."/>
            <person name="Guo C."/>
            <person name="Argimon S."/>
            <person name="Zhang W."/>
            <person name="Yang X."/>
            <person name="Jeffery I.B."/>
            <person name="Cooney J.C."/>
            <person name="Kagawa T.F."/>
            <person name="Liu W."/>
            <person name="Song Y."/>
            <person name="Salvetti E."/>
            <person name="Wrobel A."/>
            <person name="Rasinkangas P."/>
            <person name="Parkhill J."/>
            <person name="Rea M.C."/>
            <person name="O'Sullivan O."/>
            <person name="Ritari J."/>
            <person name="Douillard F.P."/>
            <person name="Paul Ross R."/>
            <person name="Yang R."/>
            <person name="Briner A.E."/>
            <person name="Felis G.E."/>
            <person name="de Vos W.M."/>
            <person name="Barrangou R."/>
            <person name="Klaenhammer T.R."/>
            <person name="Caufield P.W."/>
            <person name="Cui Y."/>
            <person name="Zhang H."/>
            <person name="O'Toole P.W."/>
        </authorList>
    </citation>
    <scope>NUCLEOTIDE SEQUENCE [LARGE SCALE GENOMIC DNA]</scope>
    <source>
        <strain evidence="21 22">DSM 15945</strain>
    </source>
</reference>
<dbReference type="EMBL" id="AZFJ01000052">
    <property type="protein sequence ID" value="KRL85608.1"/>
    <property type="molecule type" value="Genomic_DNA"/>
</dbReference>
<dbReference type="InterPro" id="IPR012338">
    <property type="entry name" value="Beta-lactam/transpept-like"/>
</dbReference>
<dbReference type="GO" id="GO:0008658">
    <property type="term" value="F:penicillin binding"/>
    <property type="evidence" value="ECO:0007669"/>
    <property type="project" value="InterPro"/>
</dbReference>
<dbReference type="PATRIC" id="fig|1423783.4.peg.1825"/>
<evidence type="ECO:0000256" key="6">
    <source>
        <dbReference type="ARBA" id="ARBA00022676"/>
    </source>
</evidence>
<feature type="domain" description="Penicillin-binding protein transpeptidase" evidence="19">
    <location>
        <begin position="348"/>
        <end position="624"/>
    </location>
</feature>
<dbReference type="InterPro" id="IPR001460">
    <property type="entry name" value="PCN-bd_Tpept"/>
</dbReference>
<evidence type="ECO:0000256" key="8">
    <source>
        <dbReference type="ARBA" id="ARBA00022692"/>
    </source>
</evidence>
<proteinExistence type="inferred from homology"/>
<comment type="catalytic activity">
    <reaction evidence="17">
        <text>[GlcNAc-(1-&gt;4)-Mur2Ac(oyl-L-Ala-gamma-D-Glu-L-Lys-D-Ala-D-Ala)](n)-di-trans,octa-cis-undecaprenyl diphosphate + beta-D-GlcNAc-(1-&gt;4)-Mur2Ac(oyl-L-Ala-gamma-D-Glu-L-Lys-D-Ala-D-Ala)-di-trans,octa-cis-undecaprenyl diphosphate = [GlcNAc-(1-&gt;4)-Mur2Ac(oyl-L-Ala-gamma-D-Glu-L-Lys-D-Ala-D-Ala)](n+1)-di-trans,octa-cis-undecaprenyl diphosphate + di-trans,octa-cis-undecaprenyl diphosphate + H(+)</text>
        <dbReference type="Rhea" id="RHEA:23708"/>
        <dbReference type="Rhea" id="RHEA-COMP:9602"/>
        <dbReference type="Rhea" id="RHEA-COMP:9603"/>
        <dbReference type="ChEBI" id="CHEBI:15378"/>
        <dbReference type="ChEBI" id="CHEBI:58405"/>
        <dbReference type="ChEBI" id="CHEBI:60033"/>
        <dbReference type="ChEBI" id="CHEBI:78435"/>
        <dbReference type="EC" id="2.4.99.28"/>
    </reaction>
</comment>
<dbReference type="Proteomes" id="UP000051922">
    <property type="component" value="Unassembled WGS sequence"/>
</dbReference>
<dbReference type="InterPro" id="IPR050396">
    <property type="entry name" value="Glycosyltr_51/Transpeptidase"/>
</dbReference>
<keyword evidence="22" id="KW-1185">Reference proteome</keyword>
<evidence type="ECO:0000256" key="18">
    <source>
        <dbReference type="SAM" id="Phobius"/>
    </source>
</evidence>
<sequence length="698" mass="76483">MDIRQIGRAIRHALGVALRALWRFIHRFQLIRWAILLVLTLILVMSAYFTYEAKTVDMADIKSSLQTKTEIYDHKDNGVGSLYSQKGTYVSLEHISKNVQNAVISTEDRSFWTNPGFDIKGILRSVVSLIINRGSIAGGGSTLTQQLVKNTLLSQKQTFLRKGQEIFMAVQMNRVYTKSEILAMYLNNAYFGNGVWGVEDASELYFGKHASELSVGEGATLAAMLRNPSYYNPIDHMDNAISRRNLVLTLEVEAGHLTSAQADAAKQTTLTLNNNYNEDSTDKYPYYFDAVIEEAESKGFSENDLLNKGYKIYTSLDTNYQDALDQTWANDNNFQNDASDGTKVQASSVAIDPQTGGVRAIEGGRGTHVFLGYNYATQLHRSPGSTLKPLMVYTPALENGYHYDSELSDKKQSFGKNNYSPSNWNGVYQNTVPMYTALANSLNVPAVWLLNKIGVQKGVSSLKRFGITLEKKDQNLAAALGGVSTGVSPLTMARAYAAFANDGKMPQTHFIRKIVDATGTTVYQADTQSKQVMASSVAKEMTSMMMDTYNNGTGASAKPYGYTVAGKTGSTETPKEWNVNGDKDQWAVGYTPDVVVATWTGFAYTTKTHYLQTGDGGNVDSIFKSEMTNLLPETTQTQFNVTSASAKVAATTASSAGTSSGSSSGSVWSDIQDGIQDGVNTVKDKAQEWYNDVQGLFN</sequence>
<dbReference type="SUPFAM" id="SSF56601">
    <property type="entry name" value="beta-lactamase/transpeptidase-like"/>
    <property type="match status" value="1"/>
</dbReference>
<dbReference type="AlphaFoldDB" id="A0A0R1U2Z6"/>
<evidence type="ECO:0000313" key="22">
    <source>
        <dbReference type="Proteomes" id="UP000051922"/>
    </source>
</evidence>
<dbReference type="Pfam" id="PF00905">
    <property type="entry name" value="Transpeptidase"/>
    <property type="match status" value="1"/>
</dbReference>
<dbReference type="InterPro" id="IPR036950">
    <property type="entry name" value="PBP_transglycosylase"/>
</dbReference>
<evidence type="ECO:0000256" key="17">
    <source>
        <dbReference type="ARBA" id="ARBA00049902"/>
    </source>
</evidence>
<name>A0A0R1U2Z6_9LACO</name>
<keyword evidence="13 18" id="KW-0472">Membrane</keyword>
<accession>A0A0R1U2Z6</accession>
<dbReference type="GO" id="GO:0071555">
    <property type="term" value="P:cell wall organization"/>
    <property type="evidence" value="ECO:0007669"/>
    <property type="project" value="UniProtKB-KW"/>
</dbReference>
<dbReference type="GO" id="GO:0008955">
    <property type="term" value="F:peptidoglycan glycosyltransferase activity"/>
    <property type="evidence" value="ECO:0007669"/>
    <property type="project" value="UniProtKB-EC"/>
</dbReference>
<keyword evidence="3" id="KW-1003">Cell membrane</keyword>
<evidence type="ECO:0000313" key="21">
    <source>
        <dbReference type="EMBL" id="KRL85608.1"/>
    </source>
</evidence>
<gene>
    <name evidence="21" type="ORF">FC50_GL001782</name>
</gene>
<keyword evidence="4" id="KW-0121">Carboxypeptidase</keyword>
<evidence type="ECO:0000256" key="9">
    <source>
        <dbReference type="ARBA" id="ARBA00022801"/>
    </source>
</evidence>
<evidence type="ECO:0000256" key="1">
    <source>
        <dbReference type="ARBA" id="ARBA00007090"/>
    </source>
</evidence>
<feature type="transmembrane region" description="Helical" evidence="18">
    <location>
        <begin position="30"/>
        <end position="51"/>
    </location>
</feature>
<keyword evidence="15" id="KW-0961">Cell wall biogenesis/degradation</keyword>
<evidence type="ECO:0000256" key="5">
    <source>
        <dbReference type="ARBA" id="ARBA00022670"/>
    </source>
</evidence>
<feature type="domain" description="Glycosyl transferase family 51" evidence="20">
    <location>
        <begin position="82"/>
        <end position="249"/>
    </location>
</feature>
<keyword evidence="8 18" id="KW-0812">Transmembrane</keyword>
<dbReference type="InterPro" id="IPR001264">
    <property type="entry name" value="Glyco_trans_51"/>
</dbReference>
<dbReference type="Gene3D" id="3.40.710.10">
    <property type="entry name" value="DD-peptidase/beta-lactamase superfamily"/>
    <property type="match status" value="1"/>
</dbReference>
<evidence type="ECO:0000256" key="14">
    <source>
        <dbReference type="ARBA" id="ARBA00023268"/>
    </source>
</evidence>
<evidence type="ECO:0000256" key="2">
    <source>
        <dbReference type="ARBA" id="ARBA00007739"/>
    </source>
</evidence>
<protein>
    <submittedName>
        <fullName evidence="21">Penicillin-binding protein</fullName>
    </submittedName>
</protein>
<dbReference type="Gene3D" id="1.10.3810.10">
    <property type="entry name" value="Biosynthetic peptidoglycan transglycosylase-like"/>
    <property type="match status" value="1"/>
</dbReference>
<dbReference type="GO" id="GO:0009252">
    <property type="term" value="P:peptidoglycan biosynthetic process"/>
    <property type="evidence" value="ECO:0007669"/>
    <property type="project" value="UniProtKB-KW"/>
</dbReference>
<dbReference type="Gene3D" id="6.20.370.110">
    <property type="match status" value="1"/>
</dbReference>
<dbReference type="STRING" id="1423783.FC50_GL001782"/>
<dbReference type="PANTHER" id="PTHR32282">
    <property type="entry name" value="BINDING PROTEIN TRANSPEPTIDASE, PUTATIVE-RELATED"/>
    <property type="match status" value="1"/>
</dbReference>
<evidence type="ECO:0000256" key="12">
    <source>
        <dbReference type="ARBA" id="ARBA00022989"/>
    </source>
</evidence>
<dbReference type="PANTHER" id="PTHR32282:SF32">
    <property type="entry name" value="PENICILLIN-BINDING PROTEIN 2A"/>
    <property type="match status" value="1"/>
</dbReference>
<dbReference type="GO" id="GO:0008360">
    <property type="term" value="P:regulation of cell shape"/>
    <property type="evidence" value="ECO:0007669"/>
    <property type="project" value="UniProtKB-KW"/>
</dbReference>
<evidence type="ECO:0000256" key="3">
    <source>
        <dbReference type="ARBA" id="ARBA00022475"/>
    </source>
</evidence>
<keyword evidence="6" id="KW-0328">Glycosyltransferase</keyword>
<comment type="similarity">
    <text evidence="2">In the N-terminal section; belongs to the glycosyltransferase 51 family.</text>
</comment>
<comment type="similarity">
    <text evidence="1">In the C-terminal section; belongs to the transpeptidase family.</text>
</comment>
<evidence type="ECO:0000259" key="19">
    <source>
        <dbReference type="Pfam" id="PF00905"/>
    </source>
</evidence>
<evidence type="ECO:0000256" key="11">
    <source>
        <dbReference type="ARBA" id="ARBA00022984"/>
    </source>
</evidence>
<dbReference type="NCBIfam" id="TIGR02074">
    <property type="entry name" value="PBP_1a_fam"/>
    <property type="match status" value="1"/>
</dbReference>
<evidence type="ECO:0000256" key="4">
    <source>
        <dbReference type="ARBA" id="ARBA00022645"/>
    </source>
</evidence>
<evidence type="ECO:0000256" key="7">
    <source>
        <dbReference type="ARBA" id="ARBA00022679"/>
    </source>
</evidence>
<comment type="caution">
    <text evidence="21">The sequence shown here is derived from an EMBL/GenBank/DDBJ whole genome shotgun (WGS) entry which is preliminary data.</text>
</comment>
<dbReference type="FunFam" id="1.10.3810.10:FF:000001">
    <property type="entry name" value="Penicillin-binding protein 1A"/>
    <property type="match status" value="1"/>
</dbReference>
<dbReference type="Pfam" id="PF00912">
    <property type="entry name" value="Transgly"/>
    <property type="match status" value="1"/>
</dbReference>
<dbReference type="GO" id="GO:0030288">
    <property type="term" value="C:outer membrane-bounded periplasmic space"/>
    <property type="evidence" value="ECO:0007669"/>
    <property type="project" value="TreeGrafter"/>
</dbReference>
<evidence type="ECO:0000256" key="10">
    <source>
        <dbReference type="ARBA" id="ARBA00022960"/>
    </source>
</evidence>
<keyword evidence="9" id="KW-0378">Hydrolase</keyword>
<keyword evidence="11" id="KW-0573">Peptidoglycan synthesis</keyword>
<evidence type="ECO:0000259" key="20">
    <source>
        <dbReference type="Pfam" id="PF00912"/>
    </source>
</evidence>
<dbReference type="GO" id="GO:0009002">
    <property type="term" value="F:serine-type D-Ala-D-Ala carboxypeptidase activity"/>
    <property type="evidence" value="ECO:0007669"/>
    <property type="project" value="UniProtKB-EC"/>
</dbReference>
<organism evidence="21 22">
    <name type="scientific">Lacticaseibacillus pantheris DSM 15945 = JCM 12539 = NBRC 106106</name>
    <dbReference type="NCBI Taxonomy" id="1423783"/>
    <lineage>
        <taxon>Bacteria</taxon>
        <taxon>Bacillati</taxon>
        <taxon>Bacillota</taxon>
        <taxon>Bacilli</taxon>
        <taxon>Lactobacillales</taxon>
        <taxon>Lactobacillaceae</taxon>
        <taxon>Lacticaseibacillus</taxon>
    </lineage>
</organism>
<keyword evidence="5" id="KW-0645">Protease</keyword>